<reference evidence="1" key="1">
    <citation type="submission" date="2009-08" db="EMBL/GenBank/DDBJ databases">
        <authorList>
            <person name="Cheung F."/>
            <person name="Xiao Y."/>
            <person name="Chan A."/>
            <person name="Moskal W."/>
            <person name="Town C.D."/>
        </authorList>
    </citation>
    <scope>NUCLEOTIDE SEQUENCE</scope>
</reference>
<accession>C6TFA0</accession>
<dbReference type="InterPro" id="IPR052083">
    <property type="entry name" value="Aminoacylase-1_M20A"/>
</dbReference>
<evidence type="ECO:0008006" key="2">
    <source>
        <dbReference type="Google" id="ProtNLM"/>
    </source>
</evidence>
<name>C6TFA0_SOYBN</name>
<dbReference type="AlphaFoldDB" id="C6TFA0"/>
<dbReference type="ProMEX" id="C6TFA0"/>
<organism evidence="1">
    <name type="scientific">Glycine max</name>
    <name type="common">Soybean</name>
    <name type="synonym">Glycine hispida</name>
    <dbReference type="NCBI Taxonomy" id="3847"/>
    <lineage>
        <taxon>Eukaryota</taxon>
        <taxon>Viridiplantae</taxon>
        <taxon>Streptophyta</taxon>
        <taxon>Embryophyta</taxon>
        <taxon>Tracheophyta</taxon>
        <taxon>Spermatophyta</taxon>
        <taxon>Magnoliopsida</taxon>
        <taxon>eudicotyledons</taxon>
        <taxon>Gunneridae</taxon>
        <taxon>Pentapetalae</taxon>
        <taxon>rosids</taxon>
        <taxon>fabids</taxon>
        <taxon>Fabales</taxon>
        <taxon>Fabaceae</taxon>
        <taxon>Papilionoideae</taxon>
        <taxon>50 kb inversion clade</taxon>
        <taxon>NPAAA clade</taxon>
        <taxon>indigoferoid/millettioid clade</taxon>
        <taxon>Phaseoleae</taxon>
        <taxon>Glycine</taxon>
        <taxon>Glycine subgen. Soja</taxon>
    </lineage>
</organism>
<dbReference type="PANTHER" id="PTHR45892:SF1">
    <property type="entry name" value="AMINOACYLASE-1"/>
    <property type="match status" value="1"/>
</dbReference>
<dbReference type="InterPro" id="IPR002933">
    <property type="entry name" value="Peptidase_M20"/>
</dbReference>
<dbReference type="Pfam" id="PF01546">
    <property type="entry name" value="Peptidase_M20"/>
    <property type="match status" value="1"/>
</dbReference>
<dbReference type="FunFam" id="3.30.70.360:FF:000009">
    <property type="entry name" value="aminoacylase-1 isoform X1"/>
    <property type="match status" value="1"/>
</dbReference>
<dbReference type="Gene3D" id="1.10.150.900">
    <property type="match status" value="1"/>
</dbReference>
<dbReference type="FunFam" id="1.10.150.900:FF:000001">
    <property type="entry name" value="Aminoacylase-1, putative"/>
    <property type="match status" value="1"/>
</dbReference>
<dbReference type="GO" id="GO:0016787">
    <property type="term" value="F:hydrolase activity"/>
    <property type="evidence" value="ECO:0007669"/>
    <property type="project" value="InterPro"/>
</dbReference>
<proteinExistence type="evidence at transcript level"/>
<protein>
    <recommendedName>
        <fullName evidence="2">Peptidase M20 dimerisation domain-containing protein</fullName>
    </recommendedName>
</protein>
<evidence type="ECO:0000313" key="1">
    <source>
        <dbReference type="EMBL" id="ACU20502.1"/>
    </source>
</evidence>
<dbReference type="EMBL" id="BT096284">
    <property type="protein sequence ID" value="ACU20502.1"/>
    <property type="molecule type" value="mRNA"/>
</dbReference>
<sequence length="214" mass="23777">MENLFKSIESIRRFRSSQFDLIKAGFKAEGDVVSVNMVFLKAGTPSPTGFVMNLQPSEAEAGFDIRVPPTADPESLERRIAGEWAPSSRNMSFTLGQFKQKAHTRDKSGKPILTKTDSSNPWWALLENAVQKAGGKLGKPEVFPAATDSRYFRERGLPAIGFSPMANTPVLLHDHNEFLHKDEYLKGIKIYESIIKVYASLDDNGRDGASKDEL</sequence>
<dbReference type="PANTHER" id="PTHR45892">
    <property type="entry name" value="AMINOACYLASE-1"/>
    <property type="match status" value="1"/>
</dbReference>
<dbReference type="SUPFAM" id="SSF53187">
    <property type="entry name" value="Zn-dependent exopeptidases"/>
    <property type="match status" value="1"/>
</dbReference>
<dbReference type="ExpressionAtlas" id="C6TFA0">
    <property type="expression patterns" value="baseline and differential"/>
</dbReference>